<keyword evidence="6" id="KW-0813">Transport</keyword>
<keyword evidence="6" id="KW-0762">Sugar transport</keyword>
<keyword evidence="2" id="KW-0732">Signal</keyword>
<dbReference type="AlphaFoldDB" id="A0A8J7KWB4"/>
<comment type="caution">
    <text evidence="6">The sequence shown here is derived from an EMBL/GenBank/DDBJ whole genome shotgun (WGS) entry which is preliminary data.</text>
</comment>
<reference evidence="6" key="1">
    <citation type="submission" date="2020-11" db="EMBL/GenBank/DDBJ databases">
        <title>Sequencing the genomes of 1000 actinobacteria strains.</title>
        <authorList>
            <person name="Klenk H.-P."/>
        </authorList>
    </citation>
    <scope>NUCLEOTIDE SEQUENCE</scope>
    <source>
        <strain evidence="6">DSM 45356</strain>
    </source>
</reference>
<keyword evidence="1" id="KW-1003">Cell membrane</keyword>
<evidence type="ECO:0000313" key="7">
    <source>
        <dbReference type="Proteomes" id="UP000622552"/>
    </source>
</evidence>
<dbReference type="EMBL" id="JADOUF010000001">
    <property type="protein sequence ID" value="MBG6136352.1"/>
    <property type="molecule type" value="Genomic_DNA"/>
</dbReference>
<dbReference type="InterPro" id="IPR006059">
    <property type="entry name" value="SBP"/>
</dbReference>
<evidence type="ECO:0000256" key="1">
    <source>
        <dbReference type="ARBA" id="ARBA00022475"/>
    </source>
</evidence>
<keyword evidence="5" id="KW-0449">Lipoprotein</keyword>
<keyword evidence="7" id="KW-1185">Reference proteome</keyword>
<gene>
    <name evidence="6" type="ORF">IW245_002546</name>
</gene>
<evidence type="ECO:0000256" key="3">
    <source>
        <dbReference type="ARBA" id="ARBA00023136"/>
    </source>
</evidence>
<dbReference type="SUPFAM" id="SSF53850">
    <property type="entry name" value="Periplasmic binding protein-like II"/>
    <property type="match status" value="1"/>
</dbReference>
<evidence type="ECO:0000256" key="4">
    <source>
        <dbReference type="ARBA" id="ARBA00023139"/>
    </source>
</evidence>
<dbReference type="InterPro" id="IPR050490">
    <property type="entry name" value="Bact_solute-bd_prot1"/>
</dbReference>
<name>A0A8J7KWB4_9ACTN</name>
<evidence type="ECO:0000256" key="2">
    <source>
        <dbReference type="ARBA" id="ARBA00022729"/>
    </source>
</evidence>
<dbReference type="Pfam" id="PF01547">
    <property type="entry name" value="SBP_bac_1"/>
    <property type="match status" value="1"/>
</dbReference>
<dbReference type="PANTHER" id="PTHR43649:SF33">
    <property type="entry name" value="POLYGALACTURONAN_RHAMNOGALACTURONAN-BINDING PROTEIN YTCQ"/>
    <property type="match status" value="1"/>
</dbReference>
<dbReference type="Proteomes" id="UP000622552">
    <property type="component" value="Unassembled WGS sequence"/>
</dbReference>
<keyword evidence="4" id="KW-0564">Palmitate</keyword>
<dbReference type="RefSeq" id="WP_197003342.1">
    <property type="nucleotide sequence ID" value="NZ_BONS01000043.1"/>
</dbReference>
<keyword evidence="3" id="KW-0472">Membrane</keyword>
<sequence>MGAACSTSGTTVAASGCKLAGGKVELTFWNWVPGMDKVVDKWNAGHPDIHVTIKMVPGGQKGTYQNMSNGLKAGTAPDLGQVEYDTISSFRLQNGLEDISACPGVSASKSKFVDWTWSQVSDTSGKVFAIPQDTGPMAMFVRKDVFDKHGVAIPKTWEEYYQAAKALQAKDPKIKITNFTQSDSSWTMAMFWQAGATPFAQSDSGVKLSLTTDPKVKQVTSYWQKLVDEKLVSTNIQSFTPEQFKGWDDGTMPTWISGAWGFGTVRDNAKDSAGKWTVVPMPSWDAAKPTAGNWGGSTTAVLKGAKHPAEAAQFALWLNTDPEALAMENELGGLYPAAKDGLSMPALSKGVDYYGGQKIFDVFKDASATVDPHFTFGPNMTDTYKGLSDGLSDALNGKGTLDDAVRKAQDATADGLKQLGITVTG</sequence>
<accession>A0A8J7KWB4</accession>
<proteinExistence type="predicted"/>
<organism evidence="6 7">
    <name type="scientific">Longispora fulva</name>
    <dbReference type="NCBI Taxonomy" id="619741"/>
    <lineage>
        <taxon>Bacteria</taxon>
        <taxon>Bacillati</taxon>
        <taxon>Actinomycetota</taxon>
        <taxon>Actinomycetes</taxon>
        <taxon>Micromonosporales</taxon>
        <taxon>Micromonosporaceae</taxon>
        <taxon>Longispora</taxon>
    </lineage>
</organism>
<dbReference type="Gene3D" id="3.40.190.10">
    <property type="entry name" value="Periplasmic binding protein-like II"/>
    <property type="match status" value="1"/>
</dbReference>
<dbReference type="PANTHER" id="PTHR43649">
    <property type="entry name" value="ARABINOSE-BINDING PROTEIN-RELATED"/>
    <property type="match status" value="1"/>
</dbReference>
<evidence type="ECO:0000256" key="5">
    <source>
        <dbReference type="ARBA" id="ARBA00023288"/>
    </source>
</evidence>
<evidence type="ECO:0000313" key="6">
    <source>
        <dbReference type="EMBL" id="MBG6136352.1"/>
    </source>
</evidence>
<protein>
    <submittedName>
        <fullName evidence="6">Multiple sugar transport system substrate-binding protein</fullName>
    </submittedName>
</protein>